<dbReference type="GO" id="GO:0005975">
    <property type="term" value="P:carbohydrate metabolic process"/>
    <property type="evidence" value="ECO:0007669"/>
    <property type="project" value="InterPro"/>
</dbReference>
<dbReference type="EMBL" id="JAPDIA010000007">
    <property type="protein sequence ID" value="MDG0811356.1"/>
    <property type="molecule type" value="Genomic_DNA"/>
</dbReference>
<evidence type="ECO:0000313" key="3">
    <source>
        <dbReference type="EMBL" id="MDG0811356.1"/>
    </source>
</evidence>
<dbReference type="InterPro" id="IPR008979">
    <property type="entry name" value="Galactose-bd-like_sf"/>
</dbReference>
<accession>A0A9X4KUH1</accession>
<dbReference type="Pfam" id="PF00754">
    <property type="entry name" value="F5_F8_type_C"/>
    <property type="match status" value="1"/>
</dbReference>
<dbReference type="Proteomes" id="UP001153404">
    <property type="component" value="Unassembled WGS sequence"/>
</dbReference>
<protein>
    <submittedName>
        <fullName evidence="3">Discoidin domain-containing protein</fullName>
    </submittedName>
</protein>
<dbReference type="SUPFAM" id="SSF74650">
    <property type="entry name" value="Galactose mutarotase-like"/>
    <property type="match status" value="2"/>
</dbReference>
<dbReference type="InterPro" id="IPR000421">
    <property type="entry name" value="FA58C"/>
</dbReference>
<dbReference type="Gene3D" id="2.60.120.260">
    <property type="entry name" value="Galactose-binding domain-like"/>
    <property type="match status" value="1"/>
</dbReference>
<organism evidence="3 4">
    <name type="scientific">Cohnella rhizosphaerae</name>
    <dbReference type="NCBI Taxonomy" id="1457232"/>
    <lineage>
        <taxon>Bacteria</taxon>
        <taxon>Bacillati</taxon>
        <taxon>Bacillota</taxon>
        <taxon>Bacilli</taxon>
        <taxon>Bacillales</taxon>
        <taxon>Paenibacillaceae</taxon>
        <taxon>Cohnella</taxon>
    </lineage>
</organism>
<dbReference type="GO" id="GO:0030246">
    <property type="term" value="F:carbohydrate binding"/>
    <property type="evidence" value="ECO:0007669"/>
    <property type="project" value="InterPro"/>
</dbReference>
<dbReference type="PANTHER" id="PTHR38481:SF1">
    <property type="entry name" value="HYALURONATE LYASE"/>
    <property type="match status" value="1"/>
</dbReference>
<dbReference type="InterPro" id="IPR038970">
    <property type="entry name" value="Lyase_8"/>
</dbReference>
<dbReference type="InterPro" id="IPR011013">
    <property type="entry name" value="Gal_mutarotase_sf_dom"/>
</dbReference>
<dbReference type="AlphaFoldDB" id="A0A9X4KUH1"/>
<dbReference type="InterPro" id="IPR003159">
    <property type="entry name" value="Lyase_8_central_dom"/>
</dbReference>
<dbReference type="GO" id="GO:0016829">
    <property type="term" value="F:lyase activity"/>
    <property type="evidence" value="ECO:0007669"/>
    <property type="project" value="UniProtKB-KW"/>
</dbReference>
<dbReference type="InterPro" id="IPR014718">
    <property type="entry name" value="GH-type_carb-bd"/>
</dbReference>
<dbReference type="Gene3D" id="2.60.220.10">
    <property type="entry name" value="Polysaccharide lyase family 8-like, C-terminal"/>
    <property type="match status" value="1"/>
</dbReference>
<dbReference type="GO" id="GO:0005576">
    <property type="term" value="C:extracellular region"/>
    <property type="evidence" value="ECO:0007669"/>
    <property type="project" value="InterPro"/>
</dbReference>
<keyword evidence="1" id="KW-0456">Lyase</keyword>
<gene>
    <name evidence="3" type="ORF">OMP40_19775</name>
</gene>
<evidence type="ECO:0000313" key="4">
    <source>
        <dbReference type="Proteomes" id="UP001153404"/>
    </source>
</evidence>
<evidence type="ECO:0000259" key="2">
    <source>
        <dbReference type="PROSITE" id="PS50022"/>
    </source>
</evidence>
<dbReference type="Pfam" id="PF02278">
    <property type="entry name" value="Lyase_8"/>
    <property type="match status" value="2"/>
</dbReference>
<reference evidence="3" key="1">
    <citation type="submission" date="2022-10" db="EMBL/GenBank/DDBJ databases">
        <title>Comparative genomic analysis of Cohnella hashimotonis sp. nov., isolated from the International Space Station.</title>
        <authorList>
            <person name="Simpson A."/>
            <person name="Venkateswaran K."/>
        </authorList>
    </citation>
    <scope>NUCLEOTIDE SEQUENCE</scope>
    <source>
        <strain evidence="3">DSM 28161</strain>
    </source>
</reference>
<dbReference type="Pfam" id="PF22633">
    <property type="entry name" value="F5_F8_type_C_2"/>
    <property type="match status" value="1"/>
</dbReference>
<comment type="caution">
    <text evidence="3">The sequence shown here is derived from an EMBL/GenBank/DDBJ whole genome shotgun (WGS) entry which is preliminary data.</text>
</comment>
<dbReference type="InterPro" id="IPR011071">
    <property type="entry name" value="Lyase_8-like_C"/>
</dbReference>
<dbReference type="SUPFAM" id="SSF49785">
    <property type="entry name" value="Galactose-binding domain-like"/>
    <property type="match status" value="2"/>
</dbReference>
<dbReference type="SUPFAM" id="SSF49863">
    <property type="entry name" value="Hyaluronate lyase-like, C-terminal domain"/>
    <property type="match status" value="1"/>
</dbReference>
<dbReference type="Pfam" id="PF02884">
    <property type="entry name" value="Lyase_8_C"/>
    <property type="match status" value="1"/>
</dbReference>
<dbReference type="PANTHER" id="PTHR38481">
    <property type="entry name" value="HYALURONATE LYASE"/>
    <property type="match status" value="1"/>
</dbReference>
<keyword evidence="4" id="KW-1185">Reference proteome</keyword>
<dbReference type="InterPro" id="IPR004103">
    <property type="entry name" value="Lyase_8_C"/>
</dbReference>
<dbReference type="Gene3D" id="2.70.98.10">
    <property type="match status" value="2"/>
</dbReference>
<evidence type="ECO:0000256" key="1">
    <source>
        <dbReference type="ARBA" id="ARBA00023239"/>
    </source>
</evidence>
<dbReference type="RefSeq" id="WP_277533919.1">
    <property type="nucleotide sequence ID" value="NZ_JAPDIA010000007.1"/>
</dbReference>
<proteinExistence type="predicted"/>
<sequence length="786" mass="85628">MTYLYNNDSLQYVDYWPTVNKYRLPGTTVDTMARADNSGAAYTSPNTWTGGTELLNQYTASGMDLKTYGSTLKAKKSWFTFDDEIVALGSGINSTDGRTIETTIENRSLNKASISHGIDTNSAVATPAGSEPMRLMVSQVTNSDNDGINLPENTLDNNLNTRWTALGDGQWIQYDLGKVQPVGYVGINFLSQTARATSFDIQVSSNNTAWTTVFSGSSTVGGTAADIQVFDFPDVNARYVKIVGHGNTSNKYNHLTEVQIYAPHAQNALIPITVAPLKALSTTNNLETIDNDIFTRWSSVGDGQSLKYDLGSNVTVGYAGIGFFIGNVRKYSFDIQTSTDDATWTTVFSGQSVLTSEMHAYDLTDSTARYVKIIFHGNDVDLGNRLSEIQFYAPNALGTVLNPLHTVTKYNGDEQLVVNGVAKPAGLGWTEAMSAVSTVYMEGTGGYYFPQPAAIKGLRESRTGNWAQLSVLGGTANVSKKYLTLWYDHGINPVNKDYAYVMLPNKTAQQTTAYGNNPDISIVANNASVQMVKENTLGVTGANFWTPDIADGIIAYNPSSIMLKDQAGVLDIAVSDPTHLQDKITYEITKTGATVTQKDASITILQLSPTIKFEVDTQAKDGVSHKLSIQYDTSAPIPPTSAISVVDDVYDYSKIFSHTANLVFSSSNASRMGDDTSKLVRTKNLQENVVYKAFGSMNMDAFDVDTWFAYNEPIVDFEFYASPDNINYTLVAPNRTVVLGTGTNYHKVSYSNTVPAGTKYLKIVYMNNTANAWNPALARAVITSKL</sequence>
<dbReference type="PROSITE" id="PS50022">
    <property type="entry name" value="FA58C_3"/>
    <property type="match status" value="1"/>
</dbReference>
<name>A0A9X4KUH1_9BACL</name>
<feature type="domain" description="F5/8 type C" evidence="2">
    <location>
        <begin position="123"/>
        <end position="263"/>
    </location>
</feature>